<evidence type="ECO:0000313" key="3">
    <source>
        <dbReference type="EMBL" id="KAJ5541642.1"/>
    </source>
</evidence>
<feature type="compositionally biased region" description="Low complexity" evidence="2">
    <location>
        <begin position="44"/>
        <end position="73"/>
    </location>
</feature>
<feature type="compositionally biased region" description="Polar residues" evidence="2">
    <location>
        <begin position="23"/>
        <end position="43"/>
    </location>
</feature>
<evidence type="ECO:0000256" key="1">
    <source>
        <dbReference type="SAM" id="Coils"/>
    </source>
</evidence>
<dbReference type="EMBL" id="JAQIZZ010000005">
    <property type="protein sequence ID" value="KAJ5541642.1"/>
    <property type="molecule type" value="Genomic_DNA"/>
</dbReference>
<feature type="compositionally biased region" description="Pro residues" evidence="2">
    <location>
        <begin position="1"/>
        <end position="17"/>
    </location>
</feature>
<feature type="coiled-coil region" evidence="1">
    <location>
        <begin position="344"/>
        <end position="371"/>
    </location>
</feature>
<gene>
    <name evidence="3" type="ORF">N7494_006718</name>
</gene>
<dbReference type="Proteomes" id="UP001220324">
    <property type="component" value="Unassembled WGS sequence"/>
</dbReference>
<feature type="compositionally biased region" description="Low complexity" evidence="2">
    <location>
        <begin position="895"/>
        <end position="911"/>
    </location>
</feature>
<evidence type="ECO:0000313" key="4">
    <source>
        <dbReference type="Proteomes" id="UP001220324"/>
    </source>
</evidence>
<feature type="compositionally biased region" description="Basic and acidic residues" evidence="2">
    <location>
        <begin position="922"/>
        <end position="931"/>
    </location>
</feature>
<feature type="region of interest" description="Disordered" evidence="2">
    <location>
        <begin position="800"/>
        <end position="838"/>
    </location>
</feature>
<evidence type="ECO:0000256" key="2">
    <source>
        <dbReference type="SAM" id="MobiDB-lite"/>
    </source>
</evidence>
<accession>A0AAD6CWZ9</accession>
<keyword evidence="1" id="KW-0175">Coiled coil</keyword>
<feature type="coiled-coil region" evidence="1">
    <location>
        <begin position="752"/>
        <end position="779"/>
    </location>
</feature>
<proteinExistence type="predicted"/>
<sequence>MMDMDAPPPPPPPPPLPGATDPRLSNQPSRPSIHTSFPPRSSGNTSLPPRSSSNPTPTSSTNLSLPTPPSTSRAKSSHDIPQAKAEGSEASEPQDPPMVEADSSNIMTILAKFNESHFNILNQQNEKKRLEDIAAQNKRDVERAKIMRMYPATAEMYQQMKEKSDNDISRLNKSLSQHQAVCQQITAEFAKHQHLLLAPAIPKPVEPVQSSQPSMFEIERINKLEAELIKLKEAKSVTQTSTDMPTKIQNSIVEHSTRISRMLKDIGELSTWRNEIRDGKTKLPLETMPVEVETLAGEVTTIKERVEMIQPDLKRSLAVVAEVPVLQARFDLAQEQQSGFIATIDSALKTVKSSEAEISGLETKIANTETMTIELKERFGTLEIQRAEISQKAAGSNQSSDQGTDNWADRVVALETAHSDVNAKMKALLSQGAVWTEACNSLNLVLKKLESKQDSFKVALRSIEMRYENINTESLVKQMTHAICEMYPTLPQIAEQVKNLKSEFSSNIRSLADRIDKLDVNVSSMPNSLLVKAKDAVKDQLQSFERQFNELVKLDHGLTEKLLSVEDRIEKLTSNIASMPDGLLARAKDDVKDQIQSFERQFNEMSIPDKLMEVRDAIKEIEQVQGSHSDRISRNLQNVNDLQESSNSLSTAFQELADDHSDDVKKLTDTCDQLSFESKTQAETQNSRFESLTGQIESFKVSLEELQAWANKMKLLEPVEDIVNICGAFGSPESIESMRKRLDGQVNVFAVIDQLEALASQHSEQFDRLRNMTEKLTEEAQPLQNSEAAHLVGVVDGESSTPELHIRGSSTLAHVSNPIEPSNDSTGMRDHNQPLQAIGSGDECETLAASSVVAGSSTPLPPSAGPSEPSKKRKKNRKQDGKRPRQSTGSEDESSSVVTGSGTPVPSSSGPSGPPKKKPKTRKQDSRREPGETSTASTASAANRGPSLDAIISSISSTKRSKKSKKKEKEKETN</sequence>
<feature type="compositionally biased region" description="Polar residues" evidence="2">
    <location>
        <begin position="800"/>
        <end position="826"/>
    </location>
</feature>
<feature type="region of interest" description="Disordered" evidence="2">
    <location>
        <begin position="1"/>
        <end position="100"/>
    </location>
</feature>
<reference evidence="3 4" key="1">
    <citation type="journal article" date="2023" name="IMA Fungus">
        <title>Comparative genomic study of the Penicillium genus elucidates a diverse pangenome and 15 lateral gene transfer events.</title>
        <authorList>
            <person name="Petersen C."/>
            <person name="Sorensen T."/>
            <person name="Nielsen M.R."/>
            <person name="Sondergaard T.E."/>
            <person name="Sorensen J.L."/>
            <person name="Fitzpatrick D.A."/>
            <person name="Frisvad J.C."/>
            <person name="Nielsen K.L."/>
        </authorList>
    </citation>
    <scope>NUCLEOTIDE SEQUENCE [LARGE SCALE GENOMIC DNA]</scope>
    <source>
        <strain evidence="3 4">IBT 35679</strain>
    </source>
</reference>
<dbReference type="Gene3D" id="1.20.58.60">
    <property type="match status" value="1"/>
</dbReference>
<comment type="caution">
    <text evidence="3">The sequence shown here is derived from an EMBL/GenBank/DDBJ whole genome shotgun (WGS) entry which is preliminary data.</text>
</comment>
<keyword evidence="4" id="KW-1185">Reference proteome</keyword>
<feature type="compositionally biased region" description="Low complexity" evidence="2">
    <location>
        <begin position="933"/>
        <end position="942"/>
    </location>
</feature>
<feature type="region of interest" description="Disordered" evidence="2">
    <location>
        <begin position="853"/>
        <end position="974"/>
    </location>
</feature>
<protein>
    <submittedName>
        <fullName evidence="3">Uncharacterized protein</fullName>
    </submittedName>
</protein>
<dbReference type="SUPFAM" id="SSF57997">
    <property type="entry name" value="Tropomyosin"/>
    <property type="match status" value="1"/>
</dbReference>
<organism evidence="3 4">
    <name type="scientific">Penicillium frequentans</name>
    <dbReference type="NCBI Taxonomy" id="3151616"/>
    <lineage>
        <taxon>Eukaryota</taxon>
        <taxon>Fungi</taxon>
        <taxon>Dikarya</taxon>
        <taxon>Ascomycota</taxon>
        <taxon>Pezizomycotina</taxon>
        <taxon>Eurotiomycetes</taxon>
        <taxon>Eurotiomycetidae</taxon>
        <taxon>Eurotiales</taxon>
        <taxon>Aspergillaceae</taxon>
        <taxon>Penicillium</taxon>
    </lineage>
</organism>
<name>A0AAD6CWZ9_9EURO</name>
<dbReference type="AlphaFoldDB" id="A0AAD6CWZ9"/>